<accession>A0A382HMS3</accession>
<dbReference type="InterPro" id="IPR011051">
    <property type="entry name" value="RmlC_Cupin_sf"/>
</dbReference>
<dbReference type="EMBL" id="UINC01062208">
    <property type="protein sequence ID" value="SVB88598.1"/>
    <property type="molecule type" value="Genomic_DNA"/>
</dbReference>
<gene>
    <name evidence="2" type="ORF">METZ01_LOCUS241452</name>
</gene>
<protein>
    <recommendedName>
        <fullName evidence="1">Cupin type-2 domain-containing protein</fullName>
    </recommendedName>
</protein>
<dbReference type="InterPro" id="IPR014710">
    <property type="entry name" value="RmlC-like_jellyroll"/>
</dbReference>
<dbReference type="SUPFAM" id="SSF51182">
    <property type="entry name" value="RmlC-like cupins"/>
    <property type="match status" value="1"/>
</dbReference>
<proteinExistence type="predicted"/>
<evidence type="ECO:0000313" key="2">
    <source>
        <dbReference type="EMBL" id="SVB88598.1"/>
    </source>
</evidence>
<dbReference type="InterPro" id="IPR013096">
    <property type="entry name" value="Cupin_2"/>
</dbReference>
<name>A0A382HMS3_9ZZZZ</name>
<sequence>VSGGYKIEGREIIAKVKNLRASILTVGPGQSVPWHHHSEVTDTVFCIEGPMQVETRSPDEKRILAPGDMTAIAPGQPHRVSGVDGDRCKFLIIQGVGDYDYVPETDDQASLD</sequence>
<feature type="non-terminal residue" evidence="2">
    <location>
        <position position="1"/>
    </location>
</feature>
<evidence type="ECO:0000259" key="1">
    <source>
        <dbReference type="Pfam" id="PF07883"/>
    </source>
</evidence>
<dbReference type="Gene3D" id="2.60.120.10">
    <property type="entry name" value="Jelly Rolls"/>
    <property type="match status" value="1"/>
</dbReference>
<organism evidence="2">
    <name type="scientific">marine metagenome</name>
    <dbReference type="NCBI Taxonomy" id="408172"/>
    <lineage>
        <taxon>unclassified sequences</taxon>
        <taxon>metagenomes</taxon>
        <taxon>ecological metagenomes</taxon>
    </lineage>
</organism>
<feature type="domain" description="Cupin type-2" evidence="1">
    <location>
        <begin position="23"/>
        <end position="93"/>
    </location>
</feature>
<reference evidence="2" key="1">
    <citation type="submission" date="2018-05" db="EMBL/GenBank/DDBJ databases">
        <authorList>
            <person name="Lanie J.A."/>
            <person name="Ng W.-L."/>
            <person name="Kazmierczak K.M."/>
            <person name="Andrzejewski T.M."/>
            <person name="Davidsen T.M."/>
            <person name="Wayne K.J."/>
            <person name="Tettelin H."/>
            <person name="Glass J.I."/>
            <person name="Rusch D."/>
            <person name="Podicherti R."/>
            <person name="Tsui H.-C.T."/>
            <person name="Winkler M.E."/>
        </authorList>
    </citation>
    <scope>NUCLEOTIDE SEQUENCE</scope>
</reference>
<dbReference type="AlphaFoldDB" id="A0A382HMS3"/>
<dbReference type="CDD" id="cd02208">
    <property type="entry name" value="cupin_RmlC-like"/>
    <property type="match status" value="1"/>
</dbReference>
<dbReference type="Pfam" id="PF07883">
    <property type="entry name" value="Cupin_2"/>
    <property type="match status" value="1"/>
</dbReference>